<dbReference type="PRINTS" id="PR02086">
    <property type="entry name" value="PUTNUCHARBI1"/>
</dbReference>
<dbReference type="EMBL" id="CAJOBC010004015">
    <property type="protein sequence ID" value="CAF3810925.1"/>
    <property type="molecule type" value="Genomic_DNA"/>
</dbReference>
<dbReference type="EMBL" id="CAJNOQ010004015">
    <property type="protein sequence ID" value="CAF1040674.1"/>
    <property type="molecule type" value="Genomic_DNA"/>
</dbReference>
<dbReference type="OrthoDB" id="2430314at2759"/>
<sequence length="163" mass="18269">MAIATILAARAFERERVFRGRQNPLGTMTDDMVLARYRFPKTAIINLLTLIEPQIVRATQRTQPIPPVIQLLTALRFYATGLFVDGDIHGISKASVSRLMKAISAILANMATQTITFPSTANELDEIKQGFYETSRFQRVIGVIDCTYVQIKTSSQNEGKKEF</sequence>
<name>A0A814JUW7_9BILA</name>
<comment type="caution">
    <text evidence="1">The sequence shown here is derived from an EMBL/GenBank/DDBJ whole genome shotgun (WGS) entry which is preliminary data.</text>
</comment>
<protein>
    <recommendedName>
        <fullName evidence="4">Nuclease HARBI1</fullName>
    </recommendedName>
</protein>
<gene>
    <name evidence="1" type="ORF">GPM918_LOCUS15761</name>
    <name evidence="2" type="ORF">SRO942_LOCUS15761</name>
</gene>
<dbReference type="Proteomes" id="UP000681722">
    <property type="component" value="Unassembled WGS sequence"/>
</dbReference>
<dbReference type="Proteomes" id="UP000663829">
    <property type="component" value="Unassembled WGS sequence"/>
</dbReference>
<evidence type="ECO:0000313" key="1">
    <source>
        <dbReference type="EMBL" id="CAF1040674.1"/>
    </source>
</evidence>
<proteinExistence type="predicted"/>
<dbReference type="InterPro" id="IPR026103">
    <property type="entry name" value="HARBI1_animal"/>
</dbReference>
<reference evidence="1" key="1">
    <citation type="submission" date="2021-02" db="EMBL/GenBank/DDBJ databases">
        <authorList>
            <person name="Nowell W R."/>
        </authorList>
    </citation>
    <scope>NUCLEOTIDE SEQUENCE</scope>
</reference>
<keyword evidence="3" id="KW-1185">Reference proteome</keyword>
<evidence type="ECO:0000313" key="3">
    <source>
        <dbReference type="Proteomes" id="UP000663829"/>
    </source>
</evidence>
<organism evidence="1 3">
    <name type="scientific">Didymodactylos carnosus</name>
    <dbReference type="NCBI Taxonomy" id="1234261"/>
    <lineage>
        <taxon>Eukaryota</taxon>
        <taxon>Metazoa</taxon>
        <taxon>Spiralia</taxon>
        <taxon>Gnathifera</taxon>
        <taxon>Rotifera</taxon>
        <taxon>Eurotatoria</taxon>
        <taxon>Bdelloidea</taxon>
        <taxon>Philodinida</taxon>
        <taxon>Philodinidae</taxon>
        <taxon>Didymodactylos</taxon>
    </lineage>
</organism>
<accession>A0A814JUW7</accession>
<evidence type="ECO:0008006" key="4">
    <source>
        <dbReference type="Google" id="ProtNLM"/>
    </source>
</evidence>
<dbReference type="AlphaFoldDB" id="A0A814JUW7"/>
<evidence type="ECO:0000313" key="2">
    <source>
        <dbReference type="EMBL" id="CAF3810925.1"/>
    </source>
</evidence>